<comment type="caution">
    <text evidence="2">The sequence shown here is derived from an EMBL/GenBank/DDBJ whole genome shotgun (WGS) entry which is preliminary data.</text>
</comment>
<evidence type="ECO:0000313" key="3">
    <source>
        <dbReference type="Proteomes" id="UP000295142"/>
    </source>
</evidence>
<protein>
    <submittedName>
        <fullName evidence="2">Uncharacterized protein</fullName>
    </submittedName>
</protein>
<proteinExistence type="predicted"/>
<accession>A0A4R2KKT3</accession>
<organism evidence="2 3">
    <name type="scientific">Rhodovulum euryhalinum</name>
    <dbReference type="NCBI Taxonomy" id="35805"/>
    <lineage>
        <taxon>Bacteria</taxon>
        <taxon>Pseudomonadati</taxon>
        <taxon>Pseudomonadota</taxon>
        <taxon>Alphaproteobacteria</taxon>
        <taxon>Rhodobacterales</taxon>
        <taxon>Paracoccaceae</taxon>
        <taxon>Rhodovulum</taxon>
    </lineage>
</organism>
<reference evidence="2 3" key="1">
    <citation type="submission" date="2019-03" db="EMBL/GenBank/DDBJ databases">
        <title>Genomic Encyclopedia of Type Strains, Phase IV (KMG-IV): sequencing the most valuable type-strain genomes for metagenomic binning, comparative biology and taxonomic classification.</title>
        <authorList>
            <person name="Goeker M."/>
        </authorList>
    </citation>
    <scope>NUCLEOTIDE SEQUENCE [LARGE SCALE GENOMIC DNA]</scope>
    <source>
        <strain evidence="2 3">DSM 4868</strain>
    </source>
</reference>
<dbReference type="RefSeq" id="WP_132540185.1">
    <property type="nucleotide sequence ID" value="NZ_SLWW01000001.1"/>
</dbReference>
<dbReference type="EMBL" id="SLWW01000001">
    <property type="protein sequence ID" value="TCO73954.1"/>
    <property type="molecule type" value="Genomic_DNA"/>
</dbReference>
<evidence type="ECO:0000256" key="1">
    <source>
        <dbReference type="SAM" id="SignalP"/>
    </source>
</evidence>
<dbReference type="Proteomes" id="UP000295142">
    <property type="component" value="Unassembled WGS sequence"/>
</dbReference>
<feature type="signal peptide" evidence="1">
    <location>
        <begin position="1"/>
        <end position="25"/>
    </location>
</feature>
<dbReference type="AlphaFoldDB" id="A0A4R2KKT3"/>
<feature type="chain" id="PRO_5020213741" evidence="1">
    <location>
        <begin position="26"/>
        <end position="116"/>
    </location>
</feature>
<keyword evidence="3" id="KW-1185">Reference proteome</keyword>
<name>A0A4R2KKT3_9RHOB</name>
<sequence>MRHVRLVLALSLALGLAVASLGLAAARGEAGPAGVVVVCTGMGLQTIAVDAEGNPVGPPHPCPDGLAALAVLALDRQVLPGPAESWTGVEPPRTATCRTGRTALAPRARGPPWRAA</sequence>
<gene>
    <name evidence="2" type="ORF">EV655_101110</name>
</gene>
<evidence type="ECO:0000313" key="2">
    <source>
        <dbReference type="EMBL" id="TCO73954.1"/>
    </source>
</evidence>
<dbReference type="OrthoDB" id="7863585at2"/>
<keyword evidence="1" id="KW-0732">Signal</keyword>